<dbReference type="PRINTS" id="PR00899">
    <property type="entry name" value="GPCRSTE3"/>
</dbReference>
<dbReference type="PRINTS" id="PR00901">
    <property type="entry name" value="PHEROMONEBAR"/>
</dbReference>
<evidence type="ECO:0000256" key="2">
    <source>
        <dbReference type="ARBA" id="ARBA00011085"/>
    </source>
</evidence>
<comment type="similarity">
    <text evidence="2">Belongs to the G-protein coupled receptor 4 family.</text>
</comment>
<evidence type="ECO:0000256" key="9">
    <source>
        <dbReference type="ARBA" id="ARBA00023224"/>
    </source>
</evidence>
<keyword evidence="9" id="KW-0807">Transducer</keyword>
<evidence type="ECO:0008006" key="12">
    <source>
        <dbReference type="Google" id="ProtNLM"/>
    </source>
</evidence>
<dbReference type="GO" id="GO:0004934">
    <property type="term" value="F:mating-type alpha-factor pheromone receptor activity"/>
    <property type="evidence" value="ECO:0007669"/>
    <property type="project" value="InterPro"/>
</dbReference>
<feature type="transmembrane region" description="Helical" evidence="10">
    <location>
        <begin position="113"/>
        <end position="133"/>
    </location>
</feature>
<dbReference type="AlphaFoldDB" id="A0A8H8CML4"/>
<evidence type="ECO:0000256" key="10">
    <source>
        <dbReference type="SAM" id="Phobius"/>
    </source>
</evidence>
<feature type="transmembrane region" description="Helical" evidence="10">
    <location>
        <begin position="6"/>
        <end position="25"/>
    </location>
</feature>
<sequence>MAYPNALFSTFTFIGFLMCMVTFPLQLEAWNSGTCVFMVWAALGCLNQFINSIVWNHNYVNRAPIWCDISTKFMIGLNVAMPAAALCIARRLYHISTLQSITVTRAAKRRHVIVDLLIGLGLPVVEMVLHYIVQGHRFDILEDVGCVTSTYLSWPSFVIVSLPPVIIGLISSIYAVLNIIQFRKLRNQINDFAGYKNLTTTRYFHFICLSSVDIIFTVPLSAYNLSNDVRHIRPWVSWADTKWGFSNVYTVPSVIWRSNPTTLRVIEINRWVVVLCAFVFFGFFGFTAQSREGYLLCIKVITGRANALTSKVIRQGNLTPILFQSARNRHNVPGIPSNDTSISLSTSGHHSTGEAKYFESDSIAAKDEEKNGITGLG</sequence>
<comment type="subcellular location">
    <subcellularLocation>
        <location evidence="1">Membrane</location>
        <topology evidence="1">Multi-pass membrane protein</topology>
    </subcellularLocation>
</comment>
<organism evidence="11">
    <name type="scientific">Psilocybe cubensis</name>
    <name type="common">Psychedelic mushroom</name>
    <name type="synonym">Stropharia cubensis</name>
    <dbReference type="NCBI Taxonomy" id="181762"/>
    <lineage>
        <taxon>Eukaryota</taxon>
        <taxon>Fungi</taxon>
        <taxon>Dikarya</taxon>
        <taxon>Basidiomycota</taxon>
        <taxon>Agaricomycotina</taxon>
        <taxon>Agaricomycetes</taxon>
        <taxon>Agaricomycetidae</taxon>
        <taxon>Agaricales</taxon>
        <taxon>Agaricineae</taxon>
        <taxon>Strophariaceae</taxon>
        <taxon>Psilocybe</taxon>
    </lineage>
</organism>
<evidence type="ECO:0000256" key="5">
    <source>
        <dbReference type="ARBA" id="ARBA00022989"/>
    </source>
</evidence>
<dbReference type="CDD" id="cd14966">
    <property type="entry name" value="7tmD_STE3"/>
    <property type="match status" value="1"/>
</dbReference>
<proteinExistence type="inferred from homology"/>
<evidence type="ECO:0000256" key="4">
    <source>
        <dbReference type="ARBA" id="ARBA00022692"/>
    </source>
</evidence>
<protein>
    <recommendedName>
        <fullName evidence="12">Pheromone receptor</fullName>
    </recommendedName>
</protein>
<accession>A0A8H8CML4</accession>
<dbReference type="PANTHER" id="PTHR28097:SF1">
    <property type="entry name" value="PHEROMONE A FACTOR RECEPTOR"/>
    <property type="match status" value="1"/>
</dbReference>
<evidence type="ECO:0000256" key="7">
    <source>
        <dbReference type="ARBA" id="ARBA00023136"/>
    </source>
</evidence>
<name>A0A8H8CML4_PSICU</name>
<feature type="transmembrane region" description="Helical" evidence="10">
    <location>
        <begin position="268"/>
        <end position="286"/>
    </location>
</feature>
<keyword evidence="7 10" id="KW-0472">Membrane</keyword>
<dbReference type="EMBL" id="JAFIQS010000003">
    <property type="protein sequence ID" value="KAG5172007.1"/>
    <property type="molecule type" value="Genomic_DNA"/>
</dbReference>
<evidence type="ECO:0000313" key="11">
    <source>
        <dbReference type="EMBL" id="KAG5172007.1"/>
    </source>
</evidence>
<keyword evidence="8" id="KW-0675">Receptor</keyword>
<dbReference type="OrthoDB" id="2874149at2759"/>
<evidence type="ECO:0000256" key="6">
    <source>
        <dbReference type="ARBA" id="ARBA00023040"/>
    </source>
</evidence>
<keyword evidence="4 10" id="KW-0812">Transmembrane</keyword>
<keyword evidence="6" id="KW-0297">G-protein coupled receptor</keyword>
<feature type="transmembrane region" description="Helical" evidence="10">
    <location>
        <begin position="153"/>
        <end position="182"/>
    </location>
</feature>
<dbReference type="PANTHER" id="PTHR28097">
    <property type="entry name" value="PHEROMONE A FACTOR RECEPTOR"/>
    <property type="match status" value="1"/>
</dbReference>
<keyword evidence="3" id="KW-0589">Pheromone response</keyword>
<dbReference type="InterPro" id="IPR000481">
    <property type="entry name" value="GPCR_Pheromne_B_alpha_rcpt"/>
</dbReference>
<keyword evidence="5 10" id="KW-1133">Transmembrane helix</keyword>
<evidence type="ECO:0000256" key="1">
    <source>
        <dbReference type="ARBA" id="ARBA00004141"/>
    </source>
</evidence>
<dbReference type="InterPro" id="IPR001499">
    <property type="entry name" value="GPCR_STE3"/>
</dbReference>
<gene>
    <name evidence="11" type="ORF">JR316_004096</name>
</gene>
<reference evidence="11" key="1">
    <citation type="submission" date="2021-02" db="EMBL/GenBank/DDBJ databases">
        <title>Psilocybe cubensis genome.</title>
        <authorList>
            <person name="Mckernan K.J."/>
            <person name="Crawford S."/>
            <person name="Trippe A."/>
            <person name="Kane L.T."/>
            <person name="Mclaughlin S."/>
        </authorList>
    </citation>
    <scope>NUCLEOTIDE SEQUENCE [LARGE SCALE GENOMIC DNA]</scope>
    <source>
        <strain evidence="11">MGC-MH-2018</strain>
    </source>
</reference>
<evidence type="ECO:0000256" key="8">
    <source>
        <dbReference type="ARBA" id="ARBA00023170"/>
    </source>
</evidence>
<feature type="transmembrane region" description="Helical" evidence="10">
    <location>
        <begin position="37"/>
        <end position="55"/>
    </location>
</feature>
<dbReference type="GO" id="GO:0005886">
    <property type="term" value="C:plasma membrane"/>
    <property type="evidence" value="ECO:0007669"/>
    <property type="project" value="TreeGrafter"/>
</dbReference>
<dbReference type="Pfam" id="PF02076">
    <property type="entry name" value="STE3"/>
    <property type="match status" value="1"/>
</dbReference>
<dbReference type="GO" id="GO:0000750">
    <property type="term" value="P:pheromone-dependent signal transduction involved in conjugation with cellular fusion"/>
    <property type="evidence" value="ECO:0007669"/>
    <property type="project" value="TreeGrafter"/>
</dbReference>
<comment type="caution">
    <text evidence="11">The sequence shown here is derived from an EMBL/GenBank/DDBJ whole genome shotgun (WGS) entry which is preliminary data.</text>
</comment>
<evidence type="ECO:0000256" key="3">
    <source>
        <dbReference type="ARBA" id="ARBA00022507"/>
    </source>
</evidence>